<dbReference type="AlphaFoldDB" id="A0A9P6NKL4"/>
<feature type="compositionally biased region" description="Polar residues" evidence="1">
    <location>
        <begin position="75"/>
        <end position="85"/>
    </location>
</feature>
<evidence type="ECO:0000313" key="3">
    <source>
        <dbReference type="Proteomes" id="UP000886653"/>
    </source>
</evidence>
<feature type="compositionally biased region" description="Basic and acidic residues" evidence="1">
    <location>
        <begin position="1"/>
        <end position="23"/>
    </location>
</feature>
<sequence>MKNYKKHEGTQSHTDRVALHEGEQSAGGQGTDSPGGLEAPLLDPEKSHNWGFDGSGDELDSTANQALFDDMGGWNRSQDSDSNSRINLDDIKSIFNSPCESINSCSKRSSWSDLDDLVSQGFRNVGQDHGEAEQSQDEETDPAVIANLLTTNEQDHWYPFKRKEQLEGLLLMGTTRNLISRAE</sequence>
<evidence type="ECO:0000256" key="1">
    <source>
        <dbReference type="SAM" id="MobiDB-lite"/>
    </source>
</evidence>
<accession>A0A9P6NKL4</accession>
<name>A0A9P6NKL4_9BASI</name>
<gene>
    <name evidence="2" type="ORF">CROQUDRAFT_90026</name>
</gene>
<comment type="caution">
    <text evidence="2">The sequence shown here is derived from an EMBL/GenBank/DDBJ whole genome shotgun (WGS) entry which is preliminary data.</text>
</comment>
<keyword evidence="3" id="KW-1185">Reference proteome</keyword>
<reference evidence="2" key="1">
    <citation type="submission" date="2013-11" db="EMBL/GenBank/DDBJ databases">
        <title>Genome sequence of the fusiform rust pathogen reveals effectors for host alternation and coevolution with pine.</title>
        <authorList>
            <consortium name="DOE Joint Genome Institute"/>
            <person name="Smith K."/>
            <person name="Pendleton A."/>
            <person name="Kubisiak T."/>
            <person name="Anderson C."/>
            <person name="Salamov A."/>
            <person name="Aerts A."/>
            <person name="Riley R."/>
            <person name="Clum A."/>
            <person name="Lindquist E."/>
            <person name="Ence D."/>
            <person name="Campbell M."/>
            <person name="Kronenberg Z."/>
            <person name="Feau N."/>
            <person name="Dhillon B."/>
            <person name="Hamelin R."/>
            <person name="Burleigh J."/>
            <person name="Smith J."/>
            <person name="Yandell M."/>
            <person name="Nelson C."/>
            <person name="Grigoriev I."/>
            <person name="Davis J."/>
        </authorList>
    </citation>
    <scope>NUCLEOTIDE SEQUENCE</scope>
    <source>
        <strain evidence="2">G11</strain>
    </source>
</reference>
<feature type="region of interest" description="Disordered" evidence="1">
    <location>
        <begin position="1"/>
        <end position="85"/>
    </location>
</feature>
<dbReference type="EMBL" id="MU167234">
    <property type="protein sequence ID" value="KAG0148751.1"/>
    <property type="molecule type" value="Genomic_DNA"/>
</dbReference>
<evidence type="ECO:0000313" key="2">
    <source>
        <dbReference type="EMBL" id="KAG0148751.1"/>
    </source>
</evidence>
<protein>
    <submittedName>
        <fullName evidence="2">Uncharacterized protein</fullName>
    </submittedName>
</protein>
<dbReference type="Proteomes" id="UP000886653">
    <property type="component" value="Unassembled WGS sequence"/>
</dbReference>
<organism evidence="2 3">
    <name type="scientific">Cronartium quercuum f. sp. fusiforme G11</name>
    <dbReference type="NCBI Taxonomy" id="708437"/>
    <lineage>
        <taxon>Eukaryota</taxon>
        <taxon>Fungi</taxon>
        <taxon>Dikarya</taxon>
        <taxon>Basidiomycota</taxon>
        <taxon>Pucciniomycotina</taxon>
        <taxon>Pucciniomycetes</taxon>
        <taxon>Pucciniales</taxon>
        <taxon>Coleosporiaceae</taxon>
        <taxon>Cronartium</taxon>
    </lineage>
</organism>
<proteinExistence type="predicted"/>